<keyword evidence="2" id="KW-1185">Reference proteome</keyword>
<organism evidence="1 2">
    <name type="scientific">Mucilaginibacter psychrotolerans</name>
    <dbReference type="NCBI Taxonomy" id="1524096"/>
    <lineage>
        <taxon>Bacteria</taxon>
        <taxon>Pseudomonadati</taxon>
        <taxon>Bacteroidota</taxon>
        <taxon>Sphingobacteriia</taxon>
        <taxon>Sphingobacteriales</taxon>
        <taxon>Sphingobacteriaceae</taxon>
        <taxon>Mucilaginibacter</taxon>
    </lineage>
</organism>
<dbReference type="AlphaFoldDB" id="A0A4Y8RY46"/>
<dbReference type="RefSeq" id="WP_133237008.1">
    <property type="nucleotide sequence ID" value="NZ_SOZE01000059.1"/>
</dbReference>
<accession>A0A4Y8RY46</accession>
<evidence type="ECO:0000313" key="1">
    <source>
        <dbReference type="EMBL" id="TFF30360.1"/>
    </source>
</evidence>
<dbReference type="Proteomes" id="UP000297540">
    <property type="component" value="Unassembled WGS sequence"/>
</dbReference>
<proteinExistence type="predicted"/>
<reference evidence="1 2" key="1">
    <citation type="journal article" date="2017" name="Int. J. Syst. Evol. Microbiol.">
        <title>Mucilaginibacterpsychrotolerans sp. nov., isolated from peatlands.</title>
        <authorList>
            <person name="Deng Y."/>
            <person name="Shen L."/>
            <person name="Xu B."/>
            <person name="Liu Y."/>
            <person name="Gu Z."/>
            <person name="Liu H."/>
            <person name="Zhou Y."/>
        </authorList>
    </citation>
    <scope>NUCLEOTIDE SEQUENCE [LARGE SCALE GENOMIC DNA]</scope>
    <source>
        <strain evidence="1 2">NH7-4</strain>
    </source>
</reference>
<dbReference type="EMBL" id="SOZE01000059">
    <property type="protein sequence ID" value="TFF30360.1"/>
    <property type="molecule type" value="Genomic_DNA"/>
</dbReference>
<protein>
    <submittedName>
        <fullName evidence="1">Uncharacterized protein</fullName>
    </submittedName>
</protein>
<comment type="caution">
    <text evidence="1">The sequence shown here is derived from an EMBL/GenBank/DDBJ whole genome shotgun (WGS) entry which is preliminary data.</text>
</comment>
<dbReference type="OrthoDB" id="793469at2"/>
<sequence length="138" mass="15537">MKSKEEILNSYYSQGADGMREISADGLLKAMEEYRLQAEEAAFNAAKAYEDDVTGGKELFETFADYKASLDIPLPAPPEPTEAQTIQFMADSILEMFIPHDKSINSLSFDIRSDGKGYTVNYTKGHDERWAFTGYLNR</sequence>
<gene>
    <name evidence="1" type="ORF">E2R66_27530</name>
</gene>
<evidence type="ECO:0000313" key="2">
    <source>
        <dbReference type="Proteomes" id="UP000297540"/>
    </source>
</evidence>
<name>A0A4Y8RY46_9SPHI</name>